<dbReference type="PANTHER" id="PTHR13258:SF0">
    <property type="entry name" value="SYNDETIN"/>
    <property type="match status" value="1"/>
</dbReference>
<dbReference type="Proteomes" id="UP000663882">
    <property type="component" value="Unassembled WGS sequence"/>
</dbReference>
<dbReference type="InterPro" id="IPR019515">
    <property type="entry name" value="VPS54_N"/>
</dbReference>
<evidence type="ECO:0000313" key="7">
    <source>
        <dbReference type="EMBL" id="CAF0832460.1"/>
    </source>
</evidence>
<dbReference type="GO" id="GO:0005829">
    <property type="term" value="C:cytosol"/>
    <property type="evidence" value="ECO:0007669"/>
    <property type="project" value="GOC"/>
</dbReference>
<dbReference type="GO" id="GO:0042147">
    <property type="term" value="P:retrograde transport, endosome to Golgi"/>
    <property type="evidence" value="ECO:0007669"/>
    <property type="project" value="InterPro"/>
</dbReference>
<evidence type="ECO:0008006" key="10">
    <source>
        <dbReference type="Google" id="ProtNLM"/>
    </source>
</evidence>
<comment type="caution">
    <text evidence="7">The sequence shown here is derived from an EMBL/GenBank/DDBJ whole genome shotgun (WGS) entry which is preliminary data.</text>
</comment>
<keyword evidence="2" id="KW-0653">Protein transport</keyword>
<dbReference type="Pfam" id="PF10474">
    <property type="entry name" value="Syndetin_C"/>
    <property type="match status" value="1"/>
</dbReference>
<feature type="domain" description="Syndetin C-terminal" evidence="5">
    <location>
        <begin position="676"/>
        <end position="910"/>
    </location>
</feature>
<evidence type="ECO:0000259" key="5">
    <source>
        <dbReference type="Pfam" id="PF10474"/>
    </source>
</evidence>
<evidence type="ECO:0000256" key="3">
    <source>
        <dbReference type="ARBA" id="ARBA00023054"/>
    </source>
</evidence>
<dbReference type="Pfam" id="PF10475">
    <property type="entry name" value="Vps54_N"/>
    <property type="match status" value="1"/>
</dbReference>
<dbReference type="GO" id="GO:0032456">
    <property type="term" value="P:endocytic recycling"/>
    <property type="evidence" value="ECO:0007669"/>
    <property type="project" value="InterPro"/>
</dbReference>
<dbReference type="AlphaFoldDB" id="A0A813UUC0"/>
<keyword evidence="3" id="KW-0175">Coiled coil</keyword>
<dbReference type="Proteomes" id="UP000663823">
    <property type="component" value="Unassembled WGS sequence"/>
</dbReference>
<name>A0A813UUC0_9BILA</name>
<dbReference type="GO" id="GO:0000149">
    <property type="term" value="F:SNARE binding"/>
    <property type="evidence" value="ECO:0007669"/>
    <property type="project" value="TreeGrafter"/>
</dbReference>
<reference evidence="7" key="1">
    <citation type="submission" date="2021-02" db="EMBL/GenBank/DDBJ databases">
        <authorList>
            <person name="Nowell W R."/>
        </authorList>
    </citation>
    <scope>NUCLEOTIDE SEQUENCE</scope>
</reference>
<dbReference type="OrthoDB" id="10263345at2759"/>
<sequence>MFDSFKDHGFLSVSEKADRETLNTIEDCYYIENNFDPKEYELQKLLSSQNGNPFLNLSDVIARRDRLDTQLTAVSKRVSKLVLENSSSYTAELQRVTVLTSALEGSIETCHTARRNLRRAQYQITTRNLGLIRNAMRKQQWINVLRNIEKLKKLHSIDQKLKEMVKQEDFVGAIQLCSQCENTVLHYKEYQCIGDLPTKLQDTLDFIEESIDVTLATLCSNFNPHTYQCLLNAYRLLGKSLTFMDQLQMHFVNVVQTRTLEILLKTIGLTNNDQNLSSYIDLCKMIPEESFYSCLHELNVCFWQIIKSYKLIWLWHEKNPASIEATKDDRPEPSQDFLIQKLESGSSRLWHEIQQKMKTFILENNNIIHFKFESFIQVLKVINRLMEIGEQFCQSDSSILQEAMRRQSVVYFRSYHNGRLDELKMFLENEIWQRCPVKSTFHITQLHEFRFLRETSSFSSDLTTSTSFNQKSDLDLFDRYLYTEREHPFDLDQTQITISSSPSQYSDTNSFDVDDGNILNGNSYNEKKFRSNSNSTTDSDIENDDNERKRSSIHHNYSRYHDEKNGSNIVTNTTLNVTRLFGRYMEMIEMLKPIAFDVIICMTQLFDYYLYTVYTLFACDMNEIPVDALSSQLRFIIKRISDNLVANNDSEAALHEKIAAAHLSPLVDINSSTSVLYGLPQRIVAAESLVFLAEQFDFLLPYLKLMIPTDRHTFLTQFYSQTIQVAHELRIPIYHNVSANILDYMSIALMISKVNWDIGEILTQHNVYVDILANELQTFRNRFDHINEQLLSIPKAVYRTIWDQILDKIFYTMVEGYASAKRCSNEGRALMQLDFQQLLRRLERIIEDLKPLPHKEFVENYIKAYYLPEQSIDQWIRDNTMYTIKQRMALVTMMSHLSKKKRAQLAQYLDEQDRSRTPVLTT</sequence>
<organism evidence="7 9">
    <name type="scientific">Rotaria sordida</name>
    <dbReference type="NCBI Taxonomy" id="392033"/>
    <lineage>
        <taxon>Eukaryota</taxon>
        <taxon>Metazoa</taxon>
        <taxon>Spiralia</taxon>
        <taxon>Gnathifera</taxon>
        <taxon>Rotifera</taxon>
        <taxon>Eurotatoria</taxon>
        <taxon>Bdelloidea</taxon>
        <taxon>Philodinida</taxon>
        <taxon>Philodinidae</taxon>
        <taxon>Rotaria</taxon>
    </lineage>
</organism>
<protein>
    <recommendedName>
        <fullName evidence="10">Syndetin</fullName>
    </recommendedName>
</protein>
<evidence type="ECO:0000259" key="6">
    <source>
        <dbReference type="Pfam" id="PF10475"/>
    </source>
</evidence>
<evidence type="ECO:0000256" key="2">
    <source>
        <dbReference type="ARBA" id="ARBA00022927"/>
    </source>
</evidence>
<evidence type="ECO:0000256" key="1">
    <source>
        <dbReference type="ARBA" id="ARBA00022448"/>
    </source>
</evidence>
<feature type="domain" description="Vacuolar protein sorting-associated protein 54 N-terminal" evidence="6">
    <location>
        <begin position="22"/>
        <end position="315"/>
    </location>
</feature>
<feature type="region of interest" description="Disordered" evidence="4">
    <location>
        <begin position="493"/>
        <end position="551"/>
    </location>
</feature>
<dbReference type="EMBL" id="CAJNOO010000156">
    <property type="protein sequence ID" value="CAF0832460.1"/>
    <property type="molecule type" value="Genomic_DNA"/>
</dbReference>
<evidence type="ECO:0000313" key="9">
    <source>
        <dbReference type="Proteomes" id="UP000663882"/>
    </source>
</evidence>
<dbReference type="EMBL" id="CAJOAX010000459">
    <property type="protein sequence ID" value="CAF3595086.1"/>
    <property type="molecule type" value="Genomic_DNA"/>
</dbReference>
<dbReference type="GO" id="GO:1990745">
    <property type="term" value="C:EARP complex"/>
    <property type="evidence" value="ECO:0007669"/>
    <property type="project" value="InterPro"/>
</dbReference>
<proteinExistence type="predicted"/>
<evidence type="ECO:0000313" key="8">
    <source>
        <dbReference type="EMBL" id="CAF3595086.1"/>
    </source>
</evidence>
<gene>
    <name evidence="8" type="ORF">OTI717_LOCUS6507</name>
    <name evidence="7" type="ORF">RFH988_LOCUS5511</name>
</gene>
<evidence type="ECO:0000256" key="4">
    <source>
        <dbReference type="SAM" id="MobiDB-lite"/>
    </source>
</evidence>
<feature type="compositionally biased region" description="Low complexity" evidence="4">
    <location>
        <begin position="493"/>
        <end position="508"/>
    </location>
</feature>
<dbReference type="GO" id="GO:0015031">
    <property type="term" value="P:protein transport"/>
    <property type="evidence" value="ECO:0007669"/>
    <property type="project" value="UniProtKB-KW"/>
</dbReference>
<dbReference type="InterPro" id="IPR040047">
    <property type="entry name" value="VPS50"/>
</dbReference>
<dbReference type="PANTHER" id="PTHR13258">
    <property type="entry name" value="SYNDETIN"/>
    <property type="match status" value="1"/>
</dbReference>
<accession>A0A813UUC0</accession>
<keyword evidence="1" id="KW-0813">Transport</keyword>
<dbReference type="InterPro" id="IPR019514">
    <property type="entry name" value="Syndetin_C"/>
</dbReference>